<organism evidence="1 2">
    <name type="scientific">Acinetobacter baumannii 21072</name>
    <dbReference type="NCBI Taxonomy" id="1310697"/>
    <lineage>
        <taxon>Bacteria</taxon>
        <taxon>Pseudomonadati</taxon>
        <taxon>Pseudomonadota</taxon>
        <taxon>Gammaproteobacteria</taxon>
        <taxon>Moraxellales</taxon>
        <taxon>Moraxellaceae</taxon>
        <taxon>Acinetobacter</taxon>
        <taxon>Acinetobacter calcoaceticus/baumannii complex</taxon>
    </lineage>
</organism>
<dbReference type="AlphaFoldDB" id="A0A062H9A5"/>
<reference evidence="1 2" key="1">
    <citation type="submission" date="2014-04" db="EMBL/GenBank/DDBJ databases">
        <title>Comparative genomics and transcriptomics to identify genetic mechanisms underlying the emergence of carbapenem resistant Acinetobacter baumannii (CRAb).</title>
        <authorList>
            <person name="Harris A.D."/>
            <person name="Johnson K.J."/>
            <person name="George J."/>
            <person name="Nadendla S."/>
            <person name="Daugherty S.C."/>
            <person name="Parankush S."/>
            <person name="Sadzewicz L."/>
            <person name="Tallon L."/>
            <person name="Sengamalay N."/>
            <person name="Hazen T.H."/>
            <person name="Rasko D.A."/>
        </authorList>
    </citation>
    <scope>NUCLEOTIDE SEQUENCE [LARGE SCALE GENOMIC DNA]</scope>
    <source>
        <strain evidence="1 2">21072</strain>
    </source>
</reference>
<evidence type="ECO:0000313" key="1">
    <source>
        <dbReference type="EMBL" id="KCY04060.1"/>
    </source>
</evidence>
<name>A0A062H9A5_ACIBA</name>
<feature type="non-terminal residue" evidence="1">
    <location>
        <position position="33"/>
    </location>
</feature>
<protein>
    <submittedName>
        <fullName evidence="1">Uncharacterized protein</fullName>
    </submittedName>
</protein>
<comment type="caution">
    <text evidence="1">The sequence shown here is derived from an EMBL/GenBank/DDBJ whole genome shotgun (WGS) entry which is preliminary data.</text>
</comment>
<evidence type="ECO:0000313" key="2">
    <source>
        <dbReference type="Proteomes" id="UP000027327"/>
    </source>
</evidence>
<accession>A0A062H9A5</accession>
<dbReference type="EMBL" id="JMOD01000321">
    <property type="protein sequence ID" value="KCY04060.1"/>
    <property type="molecule type" value="Genomic_DNA"/>
</dbReference>
<proteinExistence type="predicted"/>
<dbReference type="Proteomes" id="UP000027327">
    <property type="component" value="Unassembled WGS sequence"/>
</dbReference>
<gene>
    <name evidence="1" type="ORF">J596_4494</name>
</gene>
<sequence>MDVFICADFNIHKYHPLFLTVDLFYAKLFYVGM</sequence>